<dbReference type="Proteomes" id="UP000718564">
    <property type="component" value="Unassembled WGS sequence"/>
</dbReference>
<evidence type="ECO:0008006" key="5">
    <source>
        <dbReference type="Google" id="ProtNLM"/>
    </source>
</evidence>
<keyword evidence="2" id="KW-0472">Membrane</keyword>
<evidence type="ECO:0000256" key="1">
    <source>
        <dbReference type="ARBA" id="ARBA00022729"/>
    </source>
</evidence>
<keyword evidence="4" id="KW-1185">Reference proteome</keyword>
<evidence type="ECO:0000313" key="4">
    <source>
        <dbReference type="Proteomes" id="UP000718564"/>
    </source>
</evidence>
<keyword evidence="2" id="KW-0812">Transmembrane</keyword>
<sequence>MSSLPNSNPYNPYVRLLGIIFSLGVALGSGLGYGFSQAISSTKQQKLPTQTELCYVSRIEYERLQPGMSLTDVQAILGSGGTEVDRTATTATFIWENPNGYKITTVFNIGKLESKKQTGLR</sequence>
<proteinExistence type="predicted"/>
<organism evidence="3 4">
    <name type="scientific">Brasilonema bromeliae SPC951</name>
    <dbReference type="NCBI Taxonomy" id="385972"/>
    <lineage>
        <taxon>Bacteria</taxon>
        <taxon>Bacillati</taxon>
        <taxon>Cyanobacteriota</taxon>
        <taxon>Cyanophyceae</taxon>
        <taxon>Nostocales</taxon>
        <taxon>Scytonemataceae</taxon>
        <taxon>Brasilonema</taxon>
        <taxon>Bromeliae group (in: Brasilonema)</taxon>
    </lineage>
</organism>
<keyword evidence="1" id="KW-0732">Signal</keyword>
<name>A0ABX1PBW4_9CYAN</name>
<accession>A0ABX1PBW4</accession>
<dbReference type="InterPro" id="IPR037873">
    <property type="entry name" value="BamE-like"/>
</dbReference>
<comment type="caution">
    <text evidence="3">The sequence shown here is derived from an EMBL/GenBank/DDBJ whole genome shotgun (WGS) entry which is preliminary data.</text>
</comment>
<dbReference type="Gene3D" id="3.30.1450.10">
    <property type="match status" value="1"/>
</dbReference>
<keyword evidence="2" id="KW-1133">Transmembrane helix</keyword>
<feature type="transmembrane region" description="Helical" evidence="2">
    <location>
        <begin position="12"/>
        <end position="35"/>
    </location>
</feature>
<dbReference type="EMBL" id="QMEB01000130">
    <property type="protein sequence ID" value="NMG21005.1"/>
    <property type="molecule type" value="Genomic_DNA"/>
</dbReference>
<protein>
    <recommendedName>
        <fullName evidence="5">DUF3862 domain-containing protein</fullName>
    </recommendedName>
</protein>
<evidence type="ECO:0000313" key="3">
    <source>
        <dbReference type="EMBL" id="NMG21005.1"/>
    </source>
</evidence>
<gene>
    <name evidence="3" type="ORF">DP116_16710</name>
</gene>
<evidence type="ECO:0000256" key="2">
    <source>
        <dbReference type="SAM" id="Phobius"/>
    </source>
</evidence>
<reference evidence="3 4" key="1">
    <citation type="submission" date="2018-06" db="EMBL/GenBank/DDBJ databases">
        <title>Comparative genomics of Brasilonema spp. strains.</title>
        <authorList>
            <person name="Alvarenga D.O."/>
            <person name="Fiore M.F."/>
            <person name="Varani A.M."/>
        </authorList>
    </citation>
    <scope>NUCLEOTIDE SEQUENCE [LARGE SCALE GENOMIC DNA]</scope>
    <source>
        <strain evidence="3 4">SPC951</strain>
    </source>
</reference>